<reference evidence="4 5" key="1">
    <citation type="submission" date="2015-12" db="EMBL/GenBank/DDBJ databases">
        <title>Draft genome sequence of the thermoanaerobe Thermotalea metallivorans, an isolate from the runoff channel of the Great Artesian Basin, Australia.</title>
        <authorList>
            <person name="Patel B.K."/>
        </authorList>
    </citation>
    <scope>NUCLEOTIDE SEQUENCE [LARGE SCALE GENOMIC DNA]</scope>
    <source>
        <strain evidence="4 5">B2-1</strain>
    </source>
</reference>
<gene>
    <name evidence="4" type="primary">rpfG_6</name>
    <name evidence="4" type="ORF">AN619_19560</name>
</gene>
<accession>A0A140L361</accession>
<organism evidence="4 5">
    <name type="scientific">Thermotalea metallivorans</name>
    <dbReference type="NCBI Taxonomy" id="520762"/>
    <lineage>
        <taxon>Bacteria</taxon>
        <taxon>Bacillati</taxon>
        <taxon>Bacillota</taxon>
        <taxon>Clostridia</taxon>
        <taxon>Peptostreptococcales</taxon>
        <taxon>Thermotaleaceae</taxon>
        <taxon>Thermotalea</taxon>
    </lineage>
</organism>
<dbReference type="PANTHER" id="PTHR43155">
    <property type="entry name" value="CYCLIC DI-GMP PHOSPHODIESTERASE PA4108-RELATED"/>
    <property type="match status" value="1"/>
</dbReference>
<proteinExistence type="predicted"/>
<evidence type="ECO:0000259" key="2">
    <source>
        <dbReference type="PROSITE" id="PS50885"/>
    </source>
</evidence>
<keyword evidence="1" id="KW-1133">Transmembrane helix</keyword>
<evidence type="ECO:0000313" key="5">
    <source>
        <dbReference type="Proteomes" id="UP000070456"/>
    </source>
</evidence>
<feature type="domain" description="HD-GYP" evidence="3">
    <location>
        <begin position="328"/>
        <end position="521"/>
    </location>
</feature>
<dbReference type="Pfam" id="PF13487">
    <property type="entry name" value="HD_5"/>
    <property type="match status" value="1"/>
</dbReference>
<dbReference type="Pfam" id="PF05228">
    <property type="entry name" value="CHASE4"/>
    <property type="match status" value="1"/>
</dbReference>
<name>A0A140L361_9FIRM</name>
<comment type="caution">
    <text evidence="4">The sequence shown here is derived from an EMBL/GenBank/DDBJ whole genome shotgun (WGS) entry which is preliminary data.</text>
</comment>
<dbReference type="EC" id="3.1.4.52" evidence="4"/>
<dbReference type="AlphaFoldDB" id="A0A140L361"/>
<feature type="transmembrane region" description="Helical" evidence="1">
    <location>
        <begin position="250"/>
        <end position="270"/>
    </location>
</feature>
<dbReference type="SUPFAM" id="SSF109604">
    <property type="entry name" value="HD-domain/PDEase-like"/>
    <property type="match status" value="1"/>
</dbReference>
<dbReference type="PROSITE" id="PS51832">
    <property type="entry name" value="HD_GYP"/>
    <property type="match status" value="1"/>
</dbReference>
<dbReference type="InterPro" id="IPR003660">
    <property type="entry name" value="HAMP_dom"/>
</dbReference>
<dbReference type="RefSeq" id="WP_068556503.1">
    <property type="nucleotide sequence ID" value="NZ_LOEE01000042.1"/>
</dbReference>
<dbReference type="PROSITE" id="PS50885">
    <property type="entry name" value="HAMP"/>
    <property type="match status" value="1"/>
</dbReference>
<evidence type="ECO:0000259" key="3">
    <source>
        <dbReference type="PROSITE" id="PS51832"/>
    </source>
</evidence>
<feature type="transmembrane region" description="Helical" evidence="1">
    <location>
        <begin position="6"/>
        <end position="28"/>
    </location>
</feature>
<dbReference type="GO" id="GO:0007165">
    <property type="term" value="P:signal transduction"/>
    <property type="evidence" value="ECO:0007669"/>
    <property type="project" value="InterPro"/>
</dbReference>
<dbReference type="Gene3D" id="1.10.3210.10">
    <property type="entry name" value="Hypothetical protein af1432"/>
    <property type="match status" value="1"/>
</dbReference>
<dbReference type="Gene3D" id="6.10.340.10">
    <property type="match status" value="1"/>
</dbReference>
<dbReference type="EMBL" id="LOEE01000042">
    <property type="protein sequence ID" value="KXG74986.1"/>
    <property type="molecule type" value="Genomic_DNA"/>
</dbReference>
<dbReference type="InterPro" id="IPR006675">
    <property type="entry name" value="HDIG_dom"/>
</dbReference>
<dbReference type="InterPro" id="IPR007892">
    <property type="entry name" value="CHASE4"/>
</dbReference>
<dbReference type="GO" id="GO:0016020">
    <property type="term" value="C:membrane"/>
    <property type="evidence" value="ECO:0007669"/>
    <property type="project" value="InterPro"/>
</dbReference>
<dbReference type="CDD" id="cd06225">
    <property type="entry name" value="HAMP"/>
    <property type="match status" value="1"/>
</dbReference>
<sequence length="527" mass="60786">MRLTQQYLIGTILSILLSALITLLGIFIPLSTFEADTIDYLVNEKNHTIDVFFQNSIKNLTAKAVEYAYWDDLIAALSVGNIPWIKENVTEYLFHSPFHIDLVYLTSDIYNFYDFYSDGPPLEQVKNINLLQRAKETDDPSLDFISLDGQLYMVAVSPIKNNTGTLAPQGFLLMGRKMSREVLNPLLDYIGDNVSIQEISTHPSERVHHIKDNERLISFYHTIYDFEERPIKSYQVTIDMGRFYRLRYILFRNITWIVGFSVLLCSLIVYRVAKKLSNQFEHVVDAIRHIADGDYNQKLEEYQTYELKILSQSINKLSSNIHHKTVQMQENYLKTIETLSAAIEVKDQYTMGHSQRVADYSAAIASALGVQDVNSIQAAALMHDIGKIGIPEYILNKHTKLTPEELSVIQEHPEKGYRILDIIDDFHEIKYMIRYHHEWYNGKGYPHGLSGEDIPIGARIIAVADAFDAMTSHRPYRKALSFDYALAEMNKMAGIQFDPKIIRVFNEIVWNIYQKYSMQEVATTFEE</sequence>
<dbReference type="PATRIC" id="fig|520762.4.peg.2155"/>
<keyword evidence="1" id="KW-0472">Membrane</keyword>
<protein>
    <submittedName>
        <fullName evidence="4">Cyclic di-GMP phosphodiesterase response regulator RpfG</fullName>
        <ecNumber evidence="4">3.1.4.52</ecNumber>
    </submittedName>
</protein>
<dbReference type="Proteomes" id="UP000070456">
    <property type="component" value="Unassembled WGS sequence"/>
</dbReference>
<keyword evidence="5" id="KW-1185">Reference proteome</keyword>
<dbReference type="CDD" id="cd00077">
    <property type="entry name" value="HDc"/>
    <property type="match status" value="1"/>
</dbReference>
<dbReference type="STRING" id="520762.AN619_19560"/>
<feature type="domain" description="HAMP" evidence="2">
    <location>
        <begin position="274"/>
        <end position="326"/>
    </location>
</feature>
<evidence type="ECO:0000256" key="1">
    <source>
        <dbReference type="SAM" id="Phobius"/>
    </source>
</evidence>
<dbReference type="InterPro" id="IPR003607">
    <property type="entry name" value="HD/PDEase_dom"/>
</dbReference>
<dbReference type="Pfam" id="PF00672">
    <property type="entry name" value="HAMP"/>
    <property type="match status" value="1"/>
</dbReference>
<dbReference type="NCBIfam" id="TIGR00277">
    <property type="entry name" value="HDIG"/>
    <property type="match status" value="1"/>
</dbReference>
<dbReference type="OrthoDB" id="9804747at2"/>
<keyword evidence="1" id="KW-0812">Transmembrane</keyword>
<keyword evidence="4" id="KW-0378">Hydrolase</keyword>
<dbReference type="PANTHER" id="PTHR43155:SF2">
    <property type="entry name" value="CYCLIC DI-GMP PHOSPHODIESTERASE PA4108"/>
    <property type="match status" value="1"/>
</dbReference>
<dbReference type="InterPro" id="IPR037522">
    <property type="entry name" value="HD_GYP_dom"/>
</dbReference>
<dbReference type="GO" id="GO:0071111">
    <property type="term" value="F:cyclic-guanylate-specific phosphodiesterase activity"/>
    <property type="evidence" value="ECO:0007669"/>
    <property type="project" value="UniProtKB-EC"/>
</dbReference>
<evidence type="ECO:0000313" key="4">
    <source>
        <dbReference type="EMBL" id="KXG74986.1"/>
    </source>
</evidence>
<dbReference type="SMART" id="SM00471">
    <property type="entry name" value="HDc"/>
    <property type="match status" value="1"/>
</dbReference>